<keyword evidence="2" id="KW-1185">Reference proteome</keyword>
<protein>
    <submittedName>
        <fullName evidence="1">Uncharacterized protein</fullName>
    </submittedName>
</protein>
<gene>
    <name evidence="1" type="ORF">DVH24_016798</name>
</gene>
<evidence type="ECO:0000313" key="1">
    <source>
        <dbReference type="EMBL" id="RXH73976.1"/>
    </source>
</evidence>
<dbReference type="EMBL" id="RDQH01000341">
    <property type="protein sequence ID" value="RXH73976.1"/>
    <property type="molecule type" value="Genomic_DNA"/>
</dbReference>
<name>A0A498HR83_MALDO</name>
<reference evidence="1 2" key="1">
    <citation type="submission" date="2018-10" db="EMBL/GenBank/DDBJ databases">
        <title>A high-quality apple genome assembly.</title>
        <authorList>
            <person name="Hu J."/>
        </authorList>
    </citation>
    <scope>NUCLEOTIDE SEQUENCE [LARGE SCALE GENOMIC DNA]</scope>
    <source>
        <strain evidence="2">cv. HFTH1</strain>
        <tissue evidence="1">Young leaf</tissue>
    </source>
</reference>
<dbReference type="Proteomes" id="UP000290289">
    <property type="component" value="Chromosome 15"/>
</dbReference>
<proteinExistence type="predicted"/>
<organism evidence="1 2">
    <name type="scientific">Malus domestica</name>
    <name type="common">Apple</name>
    <name type="synonym">Pyrus malus</name>
    <dbReference type="NCBI Taxonomy" id="3750"/>
    <lineage>
        <taxon>Eukaryota</taxon>
        <taxon>Viridiplantae</taxon>
        <taxon>Streptophyta</taxon>
        <taxon>Embryophyta</taxon>
        <taxon>Tracheophyta</taxon>
        <taxon>Spermatophyta</taxon>
        <taxon>Magnoliopsida</taxon>
        <taxon>eudicotyledons</taxon>
        <taxon>Gunneridae</taxon>
        <taxon>Pentapetalae</taxon>
        <taxon>rosids</taxon>
        <taxon>fabids</taxon>
        <taxon>Rosales</taxon>
        <taxon>Rosaceae</taxon>
        <taxon>Amygdaloideae</taxon>
        <taxon>Maleae</taxon>
        <taxon>Malus</taxon>
    </lineage>
</organism>
<comment type="caution">
    <text evidence="1">The sequence shown here is derived from an EMBL/GenBank/DDBJ whole genome shotgun (WGS) entry which is preliminary data.</text>
</comment>
<sequence>MVTVPWSGNLMSKLRCMVVHRITSFNDEGGPSTSGKGILDFNEFEREIQGTLLKAMVQTPKGTGLQKKNGKVVVSTSGEARFSGLGMTPKQHHFLGFSAHQSCALVHRSSVSNAWLKAYSSLG</sequence>
<dbReference type="AlphaFoldDB" id="A0A498HR83"/>
<accession>A0A498HR83</accession>
<evidence type="ECO:0000313" key="2">
    <source>
        <dbReference type="Proteomes" id="UP000290289"/>
    </source>
</evidence>